<feature type="region of interest" description="Disordered" evidence="1">
    <location>
        <begin position="1"/>
        <end position="23"/>
    </location>
</feature>
<dbReference type="EnsemblProtists" id="EOD22615">
    <property type="protein sequence ID" value="EOD22615"/>
    <property type="gene ID" value="EMIHUDRAFT_255046"/>
</dbReference>
<dbReference type="GeneID" id="17268162"/>
<dbReference type="KEGG" id="ehx:EMIHUDRAFT_255046"/>
<organism evidence="2 3">
    <name type="scientific">Emiliania huxleyi (strain CCMP1516)</name>
    <dbReference type="NCBI Taxonomy" id="280463"/>
    <lineage>
        <taxon>Eukaryota</taxon>
        <taxon>Haptista</taxon>
        <taxon>Haptophyta</taxon>
        <taxon>Prymnesiophyceae</taxon>
        <taxon>Isochrysidales</taxon>
        <taxon>Noelaerhabdaceae</taxon>
        <taxon>Emiliania</taxon>
    </lineage>
</organism>
<reference evidence="3" key="1">
    <citation type="journal article" date="2013" name="Nature">
        <title>Pan genome of the phytoplankton Emiliania underpins its global distribution.</title>
        <authorList>
            <person name="Read B.A."/>
            <person name="Kegel J."/>
            <person name="Klute M.J."/>
            <person name="Kuo A."/>
            <person name="Lefebvre S.C."/>
            <person name="Maumus F."/>
            <person name="Mayer C."/>
            <person name="Miller J."/>
            <person name="Monier A."/>
            <person name="Salamov A."/>
            <person name="Young J."/>
            <person name="Aguilar M."/>
            <person name="Claverie J.M."/>
            <person name="Frickenhaus S."/>
            <person name="Gonzalez K."/>
            <person name="Herman E.K."/>
            <person name="Lin Y.C."/>
            <person name="Napier J."/>
            <person name="Ogata H."/>
            <person name="Sarno A.F."/>
            <person name="Shmutz J."/>
            <person name="Schroeder D."/>
            <person name="de Vargas C."/>
            <person name="Verret F."/>
            <person name="von Dassow P."/>
            <person name="Valentin K."/>
            <person name="Van de Peer Y."/>
            <person name="Wheeler G."/>
            <person name="Dacks J.B."/>
            <person name="Delwiche C.F."/>
            <person name="Dyhrman S.T."/>
            <person name="Glockner G."/>
            <person name="John U."/>
            <person name="Richards T."/>
            <person name="Worden A.Z."/>
            <person name="Zhang X."/>
            <person name="Grigoriev I.V."/>
            <person name="Allen A.E."/>
            <person name="Bidle K."/>
            <person name="Borodovsky M."/>
            <person name="Bowler C."/>
            <person name="Brownlee C."/>
            <person name="Cock J.M."/>
            <person name="Elias M."/>
            <person name="Gladyshev V.N."/>
            <person name="Groth M."/>
            <person name="Guda C."/>
            <person name="Hadaegh A."/>
            <person name="Iglesias-Rodriguez M.D."/>
            <person name="Jenkins J."/>
            <person name="Jones B.M."/>
            <person name="Lawson T."/>
            <person name="Leese F."/>
            <person name="Lindquist E."/>
            <person name="Lobanov A."/>
            <person name="Lomsadze A."/>
            <person name="Malik S.B."/>
            <person name="Marsh M.E."/>
            <person name="Mackinder L."/>
            <person name="Mock T."/>
            <person name="Mueller-Roeber B."/>
            <person name="Pagarete A."/>
            <person name="Parker M."/>
            <person name="Probert I."/>
            <person name="Quesneville H."/>
            <person name="Raines C."/>
            <person name="Rensing S.A."/>
            <person name="Riano-Pachon D.M."/>
            <person name="Richier S."/>
            <person name="Rokitta S."/>
            <person name="Shiraiwa Y."/>
            <person name="Soanes D.M."/>
            <person name="van der Giezen M."/>
            <person name="Wahlund T.M."/>
            <person name="Williams B."/>
            <person name="Wilson W."/>
            <person name="Wolfe G."/>
            <person name="Wurch L.L."/>
        </authorList>
    </citation>
    <scope>NUCLEOTIDE SEQUENCE</scope>
</reference>
<evidence type="ECO:0000313" key="3">
    <source>
        <dbReference type="Proteomes" id="UP000013827"/>
    </source>
</evidence>
<proteinExistence type="predicted"/>
<name>A0A0D3JGI0_EMIH1</name>
<dbReference type="PaxDb" id="2903-EOD22615"/>
<evidence type="ECO:0000256" key="1">
    <source>
        <dbReference type="SAM" id="MobiDB-lite"/>
    </source>
</evidence>
<reference evidence="2" key="2">
    <citation type="submission" date="2024-10" db="UniProtKB">
        <authorList>
            <consortium name="EnsemblProtists"/>
        </authorList>
    </citation>
    <scope>IDENTIFICATION</scope>
</reference>
<dbReference type="RefSeq" id="XP_005775044.1">
    <property type="nucleotide sequence ID" value="XM_005774987.1"/>
</dbReference>
<accession>A0A0D3JGI0</accession>
<dbReference type="HOGENOM" id="CLU_1551683_0_0_1"/>
<dbReference type="AlphaFoldDB" id="A0A0D3JGI0"/>
<sequence length="173" mass="19383">MQQTGTRFSSEAKGQQQNSFRRATAAVLTPKRVCGGGDCALEVGRLSGLVEQGEKVVSELLASMRALKERNKELNERDVLRSAELKAADELGARVRALEEKNSQLGANFARMVELAATERQAAQEREAALQQQLSKKVGAEEERAREHEEALEELRINLGLERRRREKELKQQ</sequence>
<feature type="compositionally biased region" description="Polar residues" evidence="1">
    <location>
        <begin position="1"/>
        <end position="21"/>
    </location>
</feature>
<protein>
    <submittedName>
        <fullName evidence="2">Uncharacterized protein</fullName>
    </submittedName>
</protein>
<feature type="compositionally biased region" description="Basic and acidic residues" evidence="1">
    <location>
        <begin position="138"/>
        <end position="149"/>
    </location>
</feature>
<feature type="region of interest" description="Disordered" evidence="1">
    <location>
        <begin position="124"/>
        <end position="149"/>
    </location>
</feature>
<evidence type="ECO:0000313" key="2">
    <source>
        <dbReference type="EnsemblProtists" id="EOD22615"/>
    </source>
</evidence>
<dbReference type="Proteomes" id="UP000013827">
    <property type="component" value="Unassembled WGS sequence"/>
</dbReference>
<keyword evidence="3" id="KW-1185">Reference proteome</keyword>